<dbReference type="Pfam" id="PF18631">
    <property type="entry name" value="Cucumopine_C"/>
    <property type="match status" value="1"/>
</dbReference>
<protein>
    <recommendedName>
        <fullName evidence="1">Cucumopine synthase C-terminal helical bundle domain-containing protein</fullName>
    </recommendedName>
</protein>
<dbReference type="GO" id="GO:0046872">
    <property type="term" value="F:metal ion binding"/>
    <property type="evidence" value="ECO:0007669"/>
    <property type="project" value="UniProtKB-KW"/>
</dbReference>
<dbReference type="EMBL" id="LXJU01000003">
    <property type="protein sequence ID" value="OGE56182.1"/>
    <property type="molecule type" value="Genomic_DNA"/>
</dbReference>
<dbReference type="InterPro" id="IPR040602">
    <property type="entry name" value="Cucumopine_C"/>
</dbReference>
<dbReference type="Gene3D" id="3.90.1590.10">
    <property type="entry name" value="glutathione-dependent formaldehyde- activating enzyme (gfa)"/>
    <property type="match status" value="1"/>
</dbReference>
<dbReference type="GeneID" id="34572961"/>
<evidence type="ECO:0000313" key="3">
    <source>
        <dbReference type="Proteomes" id="UP000177622"/>
    </source>
</evidence>
<organism evidence="2 3">
    <name type="scientific">Penicillium arizonense</name>
    <dbReference type="NCBI Taxonomy" id="1835702"/>
    <lineage>
        <taxon>Eukaryota</taxon>
        <taxon>Fungi</taxon>
        <taxon>Dikarya</taxon>
        <taxon>Ascomycota</taxon>
        <taxon>Pezizomycotina</taxon>
        <taxon>Eurotiomycetes</taxon>
        <taxon>Eurotiomycetidae</taxon>
        <taxon>Eurotiales</taxon>
        <taxon>Aspergillaceae</taxon>
        <taxon>Penicillium</taxon>
    </lineage>
</organism>
<dbReference type="RefSeq" id="XP_022491610.1">
    <property type="nucleotide sequence ID" value="XM_022628227.1"/>
</dbReference>
<dbReference type="Gene3D" id="2.40.100.20">
    <property type="match status" value="1"/>
</dbReference>
<dbReference type="Proteomes" id="UP000177622">
    <property type="component" value="Unassembled WGS sequence"/>
</dbReference>
<reference evidence="2 3" key="1">
    <citation type="journal article" date="2016" name="Sci. Rep.">
        <title>Penicillium arizonense, a new, genome sequenced fungal species, reveals a high chemical diversity in secreted metabolites.</title>
        <authorList>
            <person name="Grijseels S."/>
            <person name="Nielsen J.C."/>
            <person name="Randelovic M."/>
            <person name="Nielsen J."/>
            <person name="Nielsen K.F."/>
            <person name="Workman M."/>
            <person name="Frisvad J.C."/>
        </authorList>
    </citation>
    <scope>NUCLEOTIDE SEQUENCE [LARGE SCALE GENOMIC DNA]</scope>
    <source>
        <strain evidence="2 3">CBS 141311</strain>
    </source>
</reference>
<name>A0A1F5LSJ7_PENAI</name>
<dbReference type="SUPFAM" id="SSF51316">
    <property type="entry name" value="Mss4-like"/>
    <property type="match status" value="1"/>
</dbReference>
<evidence type="ECO:0000259" key="1">
    <source>
        <dbReference type="Pfam" id="PF18631"/>
    </source>
</evidence>
<dbReference type="InterPro" id="IPR011057">
    <property type="entry name" value="Mss4-like_sf"/>
</dbReference>
<proteinExistence type="predicted"/>
<comment type="caution">
    <text evidence="2">The sequence shown here is derived from an EMBL/GenBank/DDBJ whole genome shotgun (WGS) entry which is preliminary data.</text>
</comment>
<evidence type="ECO:0000313" key="2">
    <source>
        <dbReference type="EMBL" id="OGE56182.1"/>
    </source>
</evidence>
<dbReference type="AlphaFoldDB" id="A0A1F5LSJ7"/>
<sequence>MDQHNESQALRELRIKWPKFDVTVTTHALVTGDHLYHLVPAEPLLYTAPEHKIPDRTQEPDGTVFLSKFQHLAIKYGRVTEHHPAAPCGNVIPEDLEKLRWLGNKVWKCQLETKEPTEVILWDASTPEPGPQSLSLRLQRTGVTKEVKDLVREIHEETDKTWSGVSDNVQAIHSGRASSKPGAKDSYFAAMVFANSEVRTLGYYIFDNILEIAASYPEFDLKHLVVLYKKLVSTPAEFLGYVGTEYLRDSHRKINDLITLNVETNTNQSDAREDLLAMNFKIISGEDVLKVYDDKPPGSKNTIHRHFCSNCSSPIYTTATGTPEYESMLTVTAGTMDLGNDSWKPSMELFCDILQVANSLVAYYTNAETDLCASWPIPNWRVAPPMPAMDSGNVELIMDKDGFSIVYSLWPAPQTLP</sequence>
<accession>A0A1F5LSJ7</accession>
<dbReference type="OrthoDB" id="4299926at2759"/>
<gene>
    <name evidence="2" type="ORF">PENARI_c003G03345</name>
</gene>
<feature type="domain" description="Cucumopine synthase C-terminal helical bundle" evidence="1">
    <location>
        <begin position="147"/>
        <end position="279"/>
    </location>
</feature>
<keyword evidence="3" id="KW-1185">Reference proteome</keyword>
<dbReference type="GO" id="GO:0016846">
    <property type="term" value="F:carbon-sulfur lyase activity"/>
    <property type="evidence" value="ECO:0007669"/>
    <property type="project" value="InterPro"/>
</dbReference>